<keyword evidence="1" id="KW-0413">Isomerase</keyword>
<dbReference type="InterPro" id="IPR000297">
    <property type="entry name" value="PPIase_PpiC"/>
</dbReference>
<dbReference type="EMBL" id="FQZL01000025">
    <property type="protein sequence ID" value="SHJ56546.1"/>
    <property type="molecule type" value="Genomic_DNA"/>
</dbReference>
<dbReference type="OrthoDB" id="14196at2"/>
<feature type="chain" id="PRO_5038531877" evidence="2">
    <location>
        <begin position="21"/>
        <end position="310"/>
    </location>
</feature>
<dbReference type="Pfam" id="PF13624">
    <property type="entry name" value="SurA_N_3"/>
    <property type="match status" value="1"/>
</dbReference>
<dbReference type="PROSITE" id="PS51257">
    <property type="entry name" value="PROKAR_LIPOPROTEIN"/>
    <property type="match status" value="1"/>
</dbReference>
<feature type="domain" description="PpiC" evidence="3">
    <location>
        <begin position="182"/>
        <end position="269"/>
    </location>
</feature>
<keyword evidence="5" id="KW-1185">Reference proteome</keyword>
<dbReference type="STRING" id="1121476.SAMN02745751_02862"/>
<dbReference type="InterPro" id="IPR027304">
    <property type="entry name" value="Trigger_fact/SurA_dom_sf"/>
</dbReference>
<dbReference type="InterPro" id="IPR050245">
    <property type="entry name" value="PrsA_foldase"/>
</dbReference>
<dbReference type="SUPFAM" id="SSF54534">
    <property type="entry name" value="FKBP-like"/>
    <property type="match status" value="1"/>
</dbReference>
<dbReference type="Proteomes" id="UP000184052">
    <property type="component" value="Unassembled WGS sequence"/>
</dbReference>
<dbReference type="RefSeq" id="WP_073050250.1">
    <property type="nucleotide sequence ID" value="NZ_FQZL01000025.1"/>
</dbReference>
<sequence length="310" mass="35090">MKNRRITALALSLVMILMMASGCVKENKESAAAVVNGDEISIAEFEKNLEIYKNMYESQYGDIAWDEEIEEGVTYLSSLKENVIENMIMDTIMLQEAAKNGVEVTDEELQSLFEEYKAYYGDEETYNESLASSGMDEAFLLEYLKNGEIIDRYVSNFVDTIEINDEILESYFDENKDKFVAVNASHILVNSLEEAQDILAKLYDGADFGEMAMEYSQDPGSAGNGGELGYFYKGQMVAEFEEVAFSVEPGELSGIVSTTYGFHILKVNDRKESLEDNYDIVFADYQNAKYTEKLEELKSNADIERFIKTN</sequence>
<dbReference type="Gene3D" id="3.10.50.40">
    <property type="match status" value="1"/>
</dbReference>
<keyword evidence="2" id="KW-0732">Signal</keyword>
<reference evidence="4 5" key="1">
    <citation type="submission" date="2016-11" db="EMBL/GenBank/DDBJ databases">
        <authorList>
            <person name="Jaros S."/>
            <person name="Januszkiewicz K."/>
            <person name="Wedrychowicz H."/>
        </authorList>
    </citation>
    <scope>NUCLEOTIDE SEQUENCE [LARGE SCALE GENOMIC DNA]</scope>
    <source>
        <strain evidence="4 5">DSM 17477</strain>
    </source>
</reference>
<dbReference type="GO" id="GO:0003755">
    <property type="term" value="F:peptidyl-prolyl cis-trans isomerase activity"/>
    <property type="evidence" value="ECO:0007669"/>
    <property type="project" value="UniProtKB-KW"/>
</dbReference>
<name>A0A1M6KC55_9FIRM</name>
<protein>
    <submittedName>
        <fullName evidence="4">Foldase protein PrsA</fullName>
    </submittedName>
</protein>
<evidence type="ECO:0000256" key="2">
    <source>
        <dbReference type="SAM" id="SignalP"/>
    </source>
</evidence>
<organism evidence="4 5">
    <name type="scientific">Dethiosulfatibacter aminovorans DSM 17477</name>
    <dbReference type="NCBI Taxonomy" id="1121476"/>
    <lineage>
        <taxon>Bacteria</taxon>
        <taxon>Bacillati</taxon>
        <taxon>Bacillota</taxon>
        <taxon>Tissierellia</taxon>
        <taxon>Dethiosulfatibacter</taxon>
    </lineage>
</organism>
<evidence type="ECO:0000313" key="5">
    <source>
        <dbReference type="Proteomes" id="UP000184052"/>
    </source>
</evidence>
<dbReference type="AlphaFoldDB" id="A0A1M6KC55"/>
<evidence type="ECO:0000256" key="1">
    <source>
        <dbReference type="PROSITE-ProRule" id="PRU00278"/>
    </source>
</evidence>
<dbReference type="PANTHER" id="PTHR47245:SF2">
    <property type="entry name" value="PEPTIDYL-PROLYL CIS-TRANS ISOMERASE HP_0175-RELATED"/>
    <property type="match status" value="1"/>
</dbReference>
<dbReference type="PROSITE" id="PS50198">
    <property type="entry name" value="PPIC_PPIASE_2"/>
    <property type="match status" value="1"/>
</dbReference>
<gene>
    <name evidence="4" type="ORF">SAMN02745751_02862</name>
</gene>
<evidence type="ECO:0000259" key="3">
    <source>
        <dbReference type="PROSITE" id="PS50198"/>
    </source>
</evidence>
<keyword evidence="1" id="KW-0697">Rotamase</keyword>
<accession>A0A1M6KC55</accession>
<dbReference type="PANTHER" id="PTHR47245">
    <property type="entry name" value="PEPTIDYLPROLYL ISOMERASE"/>
    <property type="match status" value="1"/>
</dbReference>
<evidence type="ECO:0000313" key="4">
    <source>
        <dbReference type="EMBL" id="SHJ56546.1"/>
    </source>
</evidence>
<feature type="signal peptide" evidence="2">
    <location>
        <begin position="1"/>
        <end position="20"/>
    </location>
</feature>
<dbReference type="Gene3D" id="1.10.4030.10">
    <property type="entry name" value="Porin chaperone SurA, peptide-binding domain"/>
    <property type="match status" value="1"/>
</dbReference>
<dbReference type="InterPro" id="IPR046357">
    <property type="entry name" value="PPIase_dom_sf"/>
</dbReference>
<dbReference type="SUPFAM" id="SSF109998">
    <property type="entry name" value="Triger factor/SurA peptide-binding domain-like"/>
    <property type="match status" value="1"/>
</dbReference>
<dbReference type="Pfam" id="PF13616">
    <property type="entry name" value="Rotamase_3"/>
    <property type="match status" value="1"/>
</dbReference>
<proteinExistence type="predicted"/>